<keyword evidence="3" id="KW-1185">Reference proteome</keyword>
<name>A0ABU7Z376_9MICO</name>
<dbReference type="InterPro" id="IPR041033">
    <property type="entry name" value="SpaA_PFL_dom_1"/>
</dbReference>
<comment type="caution">
    <text evidence="2">The sequence shown here is derived from an EMBL/GenBank/DDBJ whole genome shotgun (WGS) entry which is preliminary data.</text>
</comment>
<dbReference type="Proteomes" id="UP001310387">
    <property type="component" value="Unassembled WGS sequence"/>
</dbReference>
<evidence type="ECO:0000313" key="3">
    <source>
        <dbReference type="Proteomes" id="UP001310387"/>
    </source>
</evidence>
<accession>A0ABU7Z376</accession>
<feature type="non-terminal residue" evidence="2">
    <location>
        <position position="1"/>
    </location>
</feature>
<dbReference type="EMBL" id="JBAGLP010000100">
    <property type="protein sequence ID" value="MEG3613892.1"/>
    <property type="molecule type" value="Genomic_DNA"/>
</dbReference>
<dbReference type="Pfam" id="PF17802">
    <property type="entry name" value="SpaA"/>
    <property type="match status" value="1"/>
</dbReference>
<organism evidence="2 3">
    <name type="scientific">Isoptericola haloaureus</name>
    <dbReference type="NCBI Taxonomy" id="1542902"/>
    <lineage>
        <taxon>Bacteria</taxon>
        <taxon>Bacillati</taxon>
        <taxon>Actinomycetota</taxon>
        <taxon>Actinomycetes</taxon>
        <taxon>Micrococcales</taxon>
        <taxon>Promicromonosporaceae</taxon>
        <taxon>Isoptericola</taxon>
    </lineage>
</organism>
<dbReference type="Gene3D" id="2.60.40.10">
    <property type="entry name" value="Immunoglobulins"/>
    <property type="match status" value="1"/>
</dbReference>
<feature type="domain" description="SpaA-like prealbumin fold" evidence="1">
    <location>
        <begin position="1"/>
        <end position="56"/>
    </location>
</feature>
<sequence>TVVTGEDGTYTVEQIADFGTYLVEEPVAPPGYLLPADRTRSAELVEGETTEVEFTDPLVWEPMESTVEGEGTQ</sequence>
<gene>
    <name evidence="2" type="ORF">V5O49_02015</name>
</gene>
<reference evidence="2" key="2">
    <citation type="submission" date="2024-02" db="EMBL/GenBank/DDBJ databases">
        <authorList>
            <person name="Prathaban M."/>
            <person name="Mythili R."/>
            <person name="Sharmila Devi N."/>
            <person name="Sobanaa M."/>
            <person name="Prathiviraj R."/>
            <person name="Selvin J."/>
        </authorList>
    </citation>
    <scope>NUCLEOTIDE SEQUENCE</scope>
    <source>
        <strain evidence="2">MP1014</strain>
    </source>
</reference>
<protein>
    <submittedName>
        <fullName evidence="2">SpaA isopeptide-forming pilin-related protein</fullName>
    </submittedName>
</protein>
<evidence type="ECO:0000313" key="2">
    <source>
        <dbReference type="EMBL" id="MEG3613892.1"/>
    </source>
</evidence>
<dbReference type="InterPro" id="IPR013783">
    <property type="entry name" value="Ig-like_fold"/>
</dbReference>
<reference evidence="2" key="1">
    <citation type="journal article" date="2024" name="Antonie Van Leeuwenhoek">
        <title>Isoptericola haloaureus sp. nov., a dimorphic actinobacterium isolated from mangrove sediments of southeast India, implicating biosaline agricultural significance through nitrogen fixation and salt tolerance genes.</title>
        <authorList>
            <person name="Prathaban M."/>
            <person name="Prathiviraj R."/>
            <person name="Ravichandran M."/>
            <person name="Natarajan S.D."/>
            <person name="Sobanaa M."/>
            <person name="Hari Krishna Kumar S."/>
            <person name="Chandrasekar V."/>
            <person name="Selvin J."/>
        </authorList>
    </citation>
    <scope>NUCLEOTIDE SEQUENCE</scope>
    <source>
        <strain evidence="2">MP1014</strain>
    </source>
</reference>
<dbReference type="RefSeq" id="WP_332900766.1">
    <property type="nucleotide sequence ID" value="NZ_JBAGLP010000100.1"/>
</dbReference>
<proteinExistence type="predicted"/>
<evidence type="ECO:0000259" key="1">
    <source>
        <dbReference type="Pfam" id="PF17802"/>
    </source>
</evidence>